<dbReference type="Proteomes" id="UP000183410">
    <property type="component" value="Unassembled WGS sequence"/>
</dbReference>
<keyword evidence="2" id="KW-1185">Reference proteome</keyword>
<gene>
    <name evidence="1" type="ORF">SAMN04487969_11999</name>
</gene>
<dbReference type="EMBL" id="FONN01000019">
    <property type="protein sequence ID" value="SFF23463.1"/>
    <property type="molecule type" value="Genomic_DNA"/>
</dbReference>
<reference evidence="2" key="1">
    <citation type="submission" date="2016-10" db="EMBL/GenBank/DDBJ databases">
        <authorList>
            <person name="Varghese N."/>
            <person name="Submissions S."/>
        </authorList>
    </citation>
    <scope>NUCLEOTIDE SEQUENCE [LARGE SCALE GENOMIC DNA]</scope>
    <source>
        <strain evidence="2">CGMCC 1.10223</strain>
    </source>
</reference>
<protein>
    <recommendedName>
        <fullName evidence="3">LytTr DNA-binding domain-containing protein</fullName>
    </recommendedName>
</protein>
<accession>A0A1I2H250</accession>
<name>A0A1I2H250_9BACL</name>
<evidence type="ECO:0008006" key="3">
    <source>
        <dbReference type="Google" id="ProtNLM"/>
    </source>
</evidence>
<dbReference type="RefSeq" id="WP_046233653.1">
    <property type="nucleotide sequence ID" value="NZ_FONN01000019.1"/>
</dbReference>
<dbReference type="OrthoDB" id="2623542at2"/>
<evidence type="ECO:0000313" key="2">
    <source>
        <dbReference type="Proteomes" id="UP000183410"/>
    </source>
</evidence>
<evidence type="ECO:0000313" key="1">
    <source>
        <dbReference type="EMBL" id="SFF23463.1"/>
    </source>
</evidence>
<dbReference type="Gene3D" id="2.40.50.1020">
    <property type="entry name" value="LytTr DNA-binding domain"/>
    <property type="match status" value="1"/>
</dbReference>
<dbReference type="AlphaFoldDB" id="A0A1I2H250"/>
<proteinExistence type="predicted"/>
<sequence length="124" mass="14350">MDMTSEFLGQRVWDDDERLGDQFVTLKISEIFKVDMFQPKKNYSVPRFHTAKGVFTVVLTLDACKQIFMPLGFKSLDSNILVNIDHIEYVKVDRWGSTAFFEGGVTANVINRKLYLVEHLIKKD</sequence>
<organism evidence="1 2">
    <name type="scientific">Paenibacillus algorifonticola</name>
    <dbReference type="NCBI Taxonomy" id="684063"/>
    <lineage>
        <taxon>Bacteria</taxon>
        <taxon>Bacillati</taxon>
        <taxon>Bacillota</taxon>
        <taxon>Bacilli</taxon>
        <taxon>Bacillales</taxon>
        <taxon>Paenibacillaceae</taxon>
        <taxon>Paenibacillus</taxon>
    </lineage>
</organism>